<accession>A0A4U0UB63</accession>
<dbReference type="Proteomes" id="UP000308549">
    <property type="component" value="Unassembled WGS sequence"/>
</dbReference>
<organism evidence="3 4">
    <name type="scientific">Salinomyces thailandicus</name>
    <dbReference type="NCBI Taxonomy" id="706561"/>
    <lineage>
        <taxon>Eukaryota</taxon>
        <taxon>Fungi</taxon>
        <taxon>Dikarya</taxon>
        <taxon>Ascomycota</taxon>
        <taxon>Pezizomycotina</taxon>
        <taxon>Dothideomycetes</taxon>
        <taxon>Dothideomycetidae</taxon>
        <taxon>Mycosphaerellales</taxon>
        <taxon>Teratosphaeriaceae</taxon>
        <taxon>Salinomyces</taxon>
    </lineage>
</organism>
<comment type="caution">
    <text evidence="3">The sequence shown here is derived from an EMBL/GenBank/DDBJ whole genome shotgun (WGS) entry which is preliminary data.</text>
</comment>
<feature type="region of interest" description="Disordered" evidence="1">
    <location>
        <begin position="173"/>
        <end position="263"/>
    </location>
</feature>
<feature type="region of interest" description="Disordered" evidence="1">
    <location>
        <begin position="1309"/>
        <end position="1332"/>
    </location>
</feature>
<dbReference type="EMBL" id="NAJL01000007">
    <property type="protein sequence ID" value="TKA31716.1"/>
    <property type="molecule type" value="Genomic_DNA"/>
</dbReference>
<evidence type="ECO:0000313" key="3">
    <source>
        <dbReference type="EMBL" id="TKA31716.1"/>
    </source>
</evidence>
<feature type="compositionally biased region" description="Polar residues" evidence="1">
    <location>
        <begin position="988"/>
        <end position="999"/>
    </location>
</feature>
<feature type="region of interest" description="Disordered" evidence="1">
    <location>
        <begin position="976"/>
        <end position="1131"/>
    </location>
</feature>
<feature type="compositionally biased region" description="Basic and acidic residues" evidence="1">
    <location>
        <begin position="217"/>
        <end position="235"/>
    </location>
</feature>
<evidence type="ECO:0000259" key="2">
    <source>
        <dbReference type="Pfam" id="PF25534"/>
    </source>
</evidence>
<keyword evidence="4" id="KW-1185">Reference proteome</keyword>
<protein>
    <recommendedName>
        <fullName evidence="2">DUF7918 domain-containing protein</fullName>
    </recommendedName>
</protein>
<evidence type="ECO:0000256" key="1">
    <source>
        <dbReference type="SAM" id="MobiDB-lite"/>
    </source>
</evidence>
<feature type="region of interest" description="Disordered" evidence="1">
    <location>
        <begin position="390"/>
        <end position="425"/>
    </location>
</feature>
<reference evidence="3 4" key="1">
    <citation type="submission" date="2017-03" db="EMBL/GenBank/DDBJ databases">
        <title>Genomes of endolithic fungi from Antarctica.</title>
        <authorList>
            <person name="Coleine C."/>
            <person name="Masonjones S."/>
            <person name="Stajich J.E."/>
        </authorList>
    </citation>
    <scope>NUCLEOTIDE SEQUENCE [LARGE SCALE GENOMIC DNA]</scope>
    <source>
        <strain evidence="3 4">CCFEE 6315</strain>
    </source>
</reference>
<feature type="compositionally biased region" description="Gly residues" evidence="1">
    <location>
        <begin position="769"/>
        <end position="783"/>
    </location>
</feature>
<dbReference type="Pfam" id="PF25534">
    <property type="entry name" value="DUF7918"/>
    <property type="match status" value="1"/>
</dbReference>
<dbReference type="InterPro" id="IPR057678">
    <property type="entry name" value="DUF7918"/>
</dbReference>
<dbReference type="OrthoDB" id="5423516at2759"/>
<name>A0A4U0UB63_9PEZI</name>
<sequence length="1459" mass="154494">MPKLKQVKCNIALGPGEVALKEYGARYSDGVVECFLPVPETNIPFSIHVQSEGYIAPGLAVFVFMDGNYQCNRNKLGLCMPDRGVARDQYEVDFCLRQKEEKTATGAFVGREWSFAELNTVESDKAAKLNPHFLKNVGTIEVVILRCKNEAVSVPTPQPHQTSFPEVVSGSKLKPIKSSMKPPKTPFAAPQASMRGSTSAQSEGLGGLFDGASDYEDAPRLPVKPDDERIQEPPRFKLPGPDKAAPNSPAPLEHPKAVGRDGNVFPEPPNGMTWSHEYGQFLPLPMEDGHNHMLGHDDEFSMGLRQRADAFRDDRPAMYGQANDMSPPEFTAPSPRRVYTVTSDTDERGQLDGHGFVPDVYIQNWNNNDWNNRGQNDAEGDRYFGLTGRQRSQQKGNLRDQGHDVSASGVSSQRNALQERPQVLQPDVQQHNAVKQLNFRQIYRQRNGPKGDINNVEVKDRFQALLILDRLMAAAAEVQSERLALVQRLSYEQNPETVRTLRHMLLQLSDEETYLRTTVTAVQAEAQMLSSQCPVAQPRMADVVQPLKDNAGAAQQLGKPLGLSQNLPAAQDRHSPPSMNAGWKQTGEGEVGRATTQTHQNQQKLTSRAASRVNNRPMNPSKQGDPQGTGVEGGGGQQSVHFKDDGFNARQRTPSLAERAVDGSWANADAQKDAQAGGTGWEVPADQPQVDNDAGWGSGQSPQQNDAGWGGLSPGRSQKPDNGGWSSKSSHKTTPPRDGGWANSNASQGGGYQTAARGDHAASQHVDGAWGGGAGGQAVGHGGSPEAQSVYSQSAHSGVQAKSYWMDWRNSMPQDASDPNSKKKREAARNIYDYAASPMPAVPASKVKSVSLGIQTGKGANYSHRCHRPIYLDEMDAPYAVFSFKYRSRSELERILKRDVSSDLEAVVARAEKDKLLSTPKHKLVEELMSLRLPGSSPPAKHPTPTRAASVRAKPAGDGWGKGDAMANEGWGSMNGGGGLSKIGSPSVKSQSNKSNGQAANGWAAETAMPAAVGDWGNDGGWPEAKNDSAGNGQTGWGDAAAAGGRWDGGNDSVSNKGAWKEPATPQNGLKKTDQGMAGAMSPTPSGNRAQQDFGHADVRNLATASSDVDRKGKVATGSSNVDRKGGENVAGGMTSGLYNIDRKGSSGSAGGIMPDFYHLDPKGGYAGHGAAGGMAFGIHNANQKGTYGDAGYGIDGGRNSRLYYSDPKSGYGGQGVAGGLGDVDRKGGLGGAQGMAPGLYHVDPQGGYGGAGGIAPGLNNINPKAGQGGGAADTADLGKPVHQAAYGGAGGMTSGLNDLDQKGVRGRGRGLTAGPYNARNARTANMPAGERGGYAGSMASGFSQTDRDKCSTLYGRSVAPEHNFGGFDGFESLPQLDATQQQYLLQQKLNETVPQTGANFGGTGGPSKMQNVSMPSYGSGNAAYAKVGTAEGAKEATFSNPMAKNAYYAAGNGGPNMR</sequence>
<gene>
    <name evidence="3" type="ORF">B0A50_01794</name>
</gene>
<feature type="domain" description="DUF7918" evidence="2">
    <location>
        <begin position="56"/>
        <end position="162"/>
    </location>
</feature>
<feature type="region of interest" description="Disordered" evidence="1">
    <location>
        <begin position="933"/>
        <end position="960"/>
    </location>
</feature>
<feature type="region of interest" description="Disordered" evidence="1">
    <location>
        <begin position="658"/>
        <end position="795"/>
    </location>
</feature>
<feature type="compositionally biased region" description="Polar residues" evidence="1">
    <location>
        <begin position="594"/>
        <end position="622"/>
    </location>
</feature>
<feature type="region of interest" description="Disordered" evidence="1">
    <location>
        <begin position="563"/>
        <end position="643"/>
    </location>
</feature>
<feature type="compositionally biased region" description="Polar residues" evidence="1">
    <location>
        <begin position="786"/>
        <end position="795"/>
    </location>
</feature>
<proteinExistence type="predicted"/>
<evidence type="ECO:0000313" key="4">
    <source>
        <dbReference type="Proteomes" id="UP000308549"/>
    </source>
</evidence>